<dbReference type="Pfam" id="PF08512">
    <property type="entry name" value="Rttp106-like_middle"/>
    <property type="match status" value="1"/>
</dbReference>
<name>A0A8H4QI95_9AGAR</name>
<dbReference type="PANTHER" id="PTHR45849:SF3">
    <property type="entry name" value="HISTONE CHAPERONE RTT106"/>
    <property type="match status" value="1"/>
</dbReference>
<gene>
    <name evidence="5" type="ORF">D9613_003653</name>
</gene>
<dbReference type="InterPro" id="IPR011993">
    <property type="entry name" value="PH-like_dom_sf"/>
</dbReference>
<feature type="region of interest" description="Disordered" evidence="3">
    <location>
        <begin position="386"/>
        <end position="494"/>
    </location>
</feature>
<dbReference type="SUPFAM" id="SSF50729">
    <property type="entry name" value="PH domain-like"/>
    <property type="match status" value="1"/>
</dbReference>
<evidence type="ECO:0000256" key="3">
    <source>
        <dbReference type="SAM" id="MobiDB-lite"/>
    </source>
</evidence>
<dbReference type="Gene3D" id="2.30.29.120">
    <property type="match status" value="1"/>
</dbReference>
<feature type="region of interest" description="Disordered" evidence="3">
    <location>
        <begin position="67"/>
        <end position="114"/>
    </location>
</feature>
<evidence type="ECO:0000256" key="2">
    <source>
        <dbReference type="ARBA" id="ARBA00025370"/>
    </source>
</evidence>
<dbReference type="EMBL" id="JAACJL010000057">
    <property type="protein sequence ID" value="KAF4611597.1"/>
    <property type="molecule type" value="Genomic_DNA"/>
</dbReference>
<dbReference type="PANTHER" id="PTHR45849">
    <property type="entry name" value="FACT COMPLEX SUBUNIT SSRP1"/>
    <property type="match status" value="1"/>
</dbReference>
<evidence type="ECO:0000256" key="1">
    <source>
        <dbReference type="ARBA" id="ARBA00006159"/>
    </source>
</evidence>
<evidence type="ECO:0000259" key="4">
    <source>
        <dbReference type="SMART" id="SM01287"/>
    </source>
</evidence>
<feature type="compositionally biased region" description="Acidic residues" evidence="3">
    <location>
        <begin position="416"/>
        <end position="425"/>
    </location>
</feature>
<feature type="compositionally biased region" description="Acidic residues" evidence="3">
    <location>
        <begin position="516"/>
        <end position="530"/>
    </location>
</feature>
<dbReference type="GO" id="GO:0031491">
    <property type="term" value="F:nucleosome binding"/>
    <property type="evidence" value="ECO:0007669"/>
    <property type="project" value="TreeGrafter"/>
</dbReference>
<dbReference type="Proteomes" id="UP000521872">
    <property type="component" value="Unassembled WGS sequence"/>
</dbReference>
<dbReference type="Gene3D" id="2.30.29.30">
    <property type="entry name" value="Pleckstrin-homology domain (PH domain)/Phosphotyrosine-binding domain (PTB)"/>
    <property type="match status" value="1"/>
</dbReference>
<protein>
    <recommendedName>
        <fullName evidence="4">Histone chaperone RTT106/FACT complex subunit SPT16-like middle domain-containing protein</fullName>
    </recommendedName>
</protein>
<accession>A0A8H4QI95</accession>
<feature type="region of interest" description="Disordered" evidence="3">
    <location>
        <begin position="508"/>
        <end position="530"/>
    </location>
</feature>
<dbReference type="SMART" id="SM01287">
    <property type="entry name" value="Rtt106"/>
    <property type="match status" value="1"/>
</dbReference>
<feature type="compositionally biased region" description="Acidic residues" evidence="3">
    <location>
        <begin position="441"/>
        <end position="480"/>
    </location>
</feature>
<feature type="domain" description="Histone chaperone RTT106/FACT complex subunit SPT16-like middle" evidence="4">
    <location>
        <begin position="288"/>
        <end position="388"/>
    </location>
</feature>
<organism evidence="5 6">
    <name type="scientific">Agrocybe pediades</name>
    <dbReference type="NCBI Taxonomy" id="84607"/>
    <lineage>
        <taxon>Eukaryota</taxon>
        <taxon>Fungi</taxon>
        <taxon>Dikarya</taxon>
        <taxon>Basidiomycota</taxon>
        <taxon>Agaricomycotina</taxon>
        <taxon>Agaricomycetes</taxon>
        <taxon>Agaricomycetidae</taxon>
        <taxon>Agaricales</taxon>
        <taxon>Agaricineae</taxon>
        <taxon>Strophariaceae</taxon>
        <taxon>Agrocybe</taxon>
    </lineage>
</organism>
<dbReference type="InterPro" id="IPR050454">
    <property type="entry name" value="RTT106/SSRP1_HistChap/FACT"/>
</dbReference>
<sequence>MASESLFLRSVIPTIPPGIAKQIRSLCTSPANENTLENLVRFLVGAEHAPDAPKDIREKWSEKQLATKNIISALMPPTPDKKRGREEEELPANDQQSKKPRLEATTKSQNAEDAPLVDVGSPIFTLHSVSTASPIRKKVDITIHQNSIVLTNPTSRATETTIPLSCLHRAFLLPTRGKSKPHWTVVILSSDIPDNPKVKSTAPSENHQIIFGLDATTAAATTITKHDLTTGQASPVSIPKGSSVLEHIETFLQHLKEQGHVQIIRSDAGVFKSSCPGIGANASGTSGIPGVEAYRAAKPGNLWFSNEGILWGESKPCEFWAVEDLYGKKDGVRIVGGGRTCTVVLTRKLSSEGDEEEVEETEFGMVDAKERENINEWVKHHRHLFGKTEEGEKELEDPQPKPQHSGPVTIHNLLDGSDDEEDDDFSVSVSDLDGSERSSEGEGDSSDEEVDEGGEESDAEGEDGPLQEEENDQESDIEELDPAHHPLLRPGAVPKMSKAAMEMAVGIVEGAFGGGEEPDELDDEEDQLED</sequence>
<comment type="function">
    <text evidence="2">Component of the FACT complex, a general chromatin factor that acts to reorganize nucleosomes. The FACT complex is involved in multiple processes that require DNA as a template such as mRNA elongation, DNA replication and DNA repair. During transcription elongation the FACT complex acts as a histone chaperone that both destabilizes and restores nucleosomal structure. It facilitates the passage of RNA polymerase II and transcription by promoting the dissociation of one histone H2A-H2B dimer from the nucleosome, then subsequently promotes the reestablishment of the nucleosome following the passage of RNA polymerase II.</text>
</comment>
<comment type="caution">
    <text evidence="5">The sequence shown here is derived from an EMBL/GenBank/DDBJ whole genome shotgun (WGS) entry which is preliminary data.</text>
</comment>
<evidence type="ECO:0000313" key="5">
    <source>
        <dbReference type="EMBL" id="KAF4611597.1"/>
    </source>
</evidence>
<evidence type="ECO:0000313" key="6">
    <source>
        <dbReference type="Proteomes" id="UP000521872"/>
    </source>
</evidence>
<dbReference type="InterPro" id="IPR013719">
    <property type="entry name" value="RTT106/SPT16-like_middle_dom"/>
</dbReference>
<reference evidence="5 6" key="1">
    <citation type="submission" date="2019-12" db="EMBL/GenBank/DDBJ databases">
        <authorList>
            <person name="Floudas D."/>
            <person name="Bentzer J."/>
            <person name="Ahren D."/>
            <person name="Johansson T."/>
            <person name="Persson P."/>
            <person name="Tunlid A."/>
        </authorList>
    </citation>
    <scope>NUCLEOTIDE SEQUENCE [LARGE SCALE GENOMIC DNA]</scope>
    <source>
        <strain evidence="5 6">CBS 102.39</strain>
    </source>
</reference>
<keyword evidence="6" id="KW-1185">Reference proteome</keyword>
<dbReference type="AlphaFoldDB" id="A0A8H4QI95"/>
<proteinExistence type="inferred from homology"/>
<dbReference type="GO" id="GO:0042393">
    <property type="term" value="F:histone binding"/>
    <property type="evidence" value="ECO:0007669"/>
    <property type="project" value="TreeGrafter"/>
</dbReference>
<comment type="similarity">
    <text evidence="1">Belongs to the RTT106 family.</text>
</comment>